<feature type="compositionally biased region" description="Low complexity" evidence="1">
    <location>
        <begin position="102"/>
        <end position="120"/>
    </location>
</feature>
<evidence type="ECO:0000313" key="3">
    <source>
        <dbReference type="WBParaSite" id="maker-uti_cns_0017138-snap-gene-0.3-mRNA-1"/>
    </source>
</evidence>
<reference evidence="3" key="1">
    <citation type="submission" date="2016-11" db="UniProtKB">
        <authorList>
            <consortium name="WormBaseParasite"/>
        </authorList>
    </citation>
    <scope>IDENTIFICATION</scope>
</reference>
<sequence length="451" mass="50236">PGSSRAPECLTLSSSGSAGGCSRFGRVSSLAAGTPGPTAGLSRPPREPCVSRRCGLSDIQRHSSGGHRTTVITRLTSEMATSGGILDANFVIDTQSSNTELSPGSQDSADSSPDASSGSDNWRWTHPTPPDSQQRRASRASKDKLLTDSDSRDAGIGDKRNQPKEGSVIGCMNVFADVMKREFVVLMTDSVIEAFLIEPSQFRAIARRTGCEIEVTRRILNRRVGAHRWVKYLVLTIKGPTCTAIDQCDRLMVKVFPPYKVRKEYLEPAPVALFVKESYPDNTQLYFNFQRTGATADRLGDMRLQTPFGPDPYRPLENTPWKYADWRLFRGMLEPRNLAVEHTIQHVYPEWGTEISNSVEPEHKWELAGTTRWTWRSGWLWSAASASKTASWRRSRCLRRTPEVLVELLHCCAAGDAAGWPQLAQSECTIRIPRNLIEIPRNPIENPTKSY</sequence>
<name>A0A1I8IV63_9PLAT</name>
<accession>A0A1I8IV63</accession>
<keyword evidence="2" id="KW-1185">Reference proteome</keyword>
<protein>
    <submittedName>
        <fullName evidence="3">Arrestin_N domain-containing protein</fullName>
    </submittedName>
</protein>
<dbReference type="WBParaSite" id="maker-uti_cns_0017138-snap-gene-0.3-mRNA-1">
    <property type="protein sequence ID" value="maker-uti_cns_0017138-snap-gene-0.3-mRNA-1"/>
    <property type="gene ID" value="maker-uti_cns_0017138-snap-gene-0.3"/>
</dbReference>
<dbReference type="AlphaFoldDB" id="A0A1I8IV63"/>
<organism evidence="2 3">
    <name type="scientific">Macrostomum lignano</name>
    <dbReference type="NCBI Taxonomy" id="282301"/>
    <lineage>
        <taxon>Eukaryota</taxon>
        <taxon>Metazoa</taxon>
        <taxon>Spiralia</taxon>
        <taxon>Lophotrochozoa</taxon>
        <taxon>Platyhelminthes</taxon>
        <taxon>Rhabditophora</taxon>
        <taxon>Macrostomorpha</taxon>
        <taxon>Macrostomida</taxon>
        <taxon>Macrostomidae</taxon>
        <taxon>Macrostomum</taxon>
    </lineage>
</organism>
<feature type="region of interest" description="Disordered" evidence="1">
    <location>
        <begin position="96"/>
        <end position="163"/>
    </location>
</feature>
<dbReference type="Proteomes" id="UP000095280">
    <property type="component" value="Unplaced"/>
</dbReference>
<feature type="region of interest" description="Disordered" evidence="1">
    <location>
        <begin position="1"/>
        <end position="50"/>
    </location>
</feature>
<evidence type="ECO:0000313" key="2">
    <source>
        <dbReference type="Proteomes" id="UP000095280"/>
    </source>
</evidence>
<evidence type="ECO:0000256" key="1">
    <source>
        <dbReference type="SAM" id="MobiDB-lite"/>
    </source>
</evidence>
<proteinExistence type="predicted"/>
<feature type="compositionally biased region" description="Basic and acidic residues" evidence="1">
    <location>
        <begin position="140"/>
        <end position="163"/>
    </location>
</feature>